<keyword evidence="1" id="KW-0812">Transmembrane</keyword>
<gene>
    <name evidence="3" type="ORF">SAMN05660429_02032</name>
</gene>
<feature type="transmembrane region" description="Helical" evidence="1">
    <location>
        <begin position="21"/>
        <end position="41"/>
    </location>
</feature>
<keyword evidence="4" id="KW-1185">Reference proteome</keyword>
<dbReference type="InterPro" id="IPR012159">
    <property type="entry name" value="YejM-like"/>
</dbReference>
<dbReference type="AlphaFoldDB" id="A0A1I0F1U5"/>
<protein>
    <recommendedName>
        <fullName evidence="2">Inner membrane protein YejM N-terminal domain-containing protein</fullName>
    </recommendedName>
</protein>
<evidence type="ECO:0000313" key="4">
    <source>
        <dbReference type="Proteomes" id="UP000199308"/>
    </source>
</evidence>
<dbReference type="Proteomes" id="UP000199308">
    <property type="component" value="Unassembled WGS sequence"/>
</dbReference>
<feature type="transmembrane region" description="Helical" evidence="1">
    <location>
        <begin position="61"/>
        <end position="81"/>
    </location>
</feature>
<organism evidence="3 4">
    <name type="scientific">Thalassotalea agarivorans</name>
    <name type="common">Thalassomonas agarivorans</name>
    <dbReference type="NCBI Taxonomy" id="349064"/>
    <lineage>
        <taxon>Bacteria</taxon>
        <taxon>Pseudomonadati</taxon>
        <taxon>Pseudomonadota</taxon>
        <taxon>Gammaproteobacteria</taxon>
        <taxon>Alteromonadales</taxon>
        <taxon>Colwelliaceae</taxon>
        <taxon>Thalassotalea</taxon>
    </lineage>
</organism>
<dbReference type="InterPro" id="IPR024588">
    <property type="entry name" value="YejM_N"/>
</dbReference>
<evidence type="ECO:0000259" key="2">
    <source>
        <dbReference type="Pfam" id="PF11893"/>
    </source>
</evidence>
<keyword evidence="1" id="KW-0472">Membrane</keyword>
<feature type="transmembrane region" description="Helical" evidence="1">
    <location>
        <begin position="172"/>
        <end position="195"/>
    </location>
</feature>
<dbReference type="PIRSF" id="PIRSF004950">
    <property type="entry name" value="Mmb_sulf_HI0842"/>
    <property type="match status" value="1"/>
</dbReference>
<feature type="transmembrane region" description="Helical" evidence="1">
    <location>
        <begin position="139"/>
        <end position="160"/>
    </location>
</feature>
<reference evidence="3 4" key="1">
    <citation type="submission" date="2016-10" db="EMBL/GenBank/DDBJ databases">
        <authorList>
            <person name="de Groot N.N."/>
        </authorList>
    </citation>
    <scope>NUCLEOTIDE SEQUENCE [LARGE SCALE GENOMIC DNA]</scope>
    <source>
        <strain evidence="3 4">DSM 19706</strain>
    </source>
</reference>
<evidence type="ECO:0000313" key="3">
    <source>
        <dbReference type="EMBL" id="SET51974.1"/>
    </source>
</evidence>
<dbReference type="RefSeq" id="WP_093329764.1">
    <property type="nucleotide sequence ID" value="NZ_AP027363.1"/>
</dbReference>
<feature type="transmembrane region" description="Helical" evidence="1">
    <location>
        <begin position="93"/>
        <end position="112"/>
    </location>
</feature>
<dbReference type="STRING" id="349064.SAMN05660429_02032"/>
<dbReference type="EMBL" id="FOHK01000008">
    <property type="protein sequence ID" value="SET51974.1"/>
    <property type="molecule type" value="Genomic_DNA"/>
</dbReference>
<evidence type="ECO:0000256" key="1">
    <source>
        <dbReference type="SAM" id="Phobius"/>
    </source>
</evidence>
<sequence length="561" mass="63725">MVSNESASYSKRLLHLVSWSHWFTFFNIIAAIVLSSAYIVIEGMPDTTLGTTYLITNWLSHIAFLIFGSFVLLIFPLILVYPKTRVIRGVASLVFTVVLMLLALDAFIYSRLGYHINASASSQILDVIAAQIEIRPREFWFTTIVLAIVILVFQLLVSNYAWRHLRQLQKTVFARFIVAGLVVSFFFSHILHIWADANLEYDILRQDTVLPLSYPATAKTLLTKYDLFNKEDYLERKNAPLSLVGTIPAYSIDSAQCHASEAIDHSTFIVLSKKIFEQSQIERLLDRSALQSLMLKRHIDTSDSAQAWFNLLYSLPNIYQDDVLAQNAKPVLLDAIANQQLVSTFTLVGDENKAALPTWLIDAFDVFRNEPDISGLVLEDEFKKVKPGLHIVFFDQQDDYQLTLFLDALMLAQQNKAIKDNVYVSTLGNELTQTELIEKPSLLAFNSDNFQKVRTLTSHMDIAPTLMKNWLNCGLATTRYSVGQDIFTLKENRVIANTNEQGILVFNKDKSVFIDQSGNFNSYSRQQQAPITLKEDFPLMIDGVNYIKRFAVANTIEQPKK</sequence>
<dbReference type="Pfam" id="PF11893">
    <property type="entry name" value="DUF3413"/>
    <property type="match status" value="1"/>
</dbReference>
<keyword evidence="1" id="KW-1133">Transmembrane helix</keyword>
<dbReference type="OrthoDB" id="236686at2"/>
<accession>A0A1I0F1U5</accession>
<feature type="domain" description="Inner membrane protein YejM N-terminal" evidence="2">
    <location>
        <begin position="8"/>
        <end position="238"/>
    </location>
</feature>
<proteinExistence type="predicted"/>
<name>A0A1I0F1U5_THASX</name>